<comment type="caution">
    <text evidence="1">The sequence shown here is derived from an EMBL/GenBank/DDBJ whole genome shotgun (WGS) entry which is preliminary data.</text>
</comment>
<sequence>MKAIEVVEKGKVEVREVPKPSLRDGWLLVKVKAVGINPADWKNFHWRGEPGSRVGLDFVGTVEELGENVSRPFKKGDRVSGWVRSGDLNDPKAGAFAEYCIVQEHIPFKVPDNISDEEAATLSVSISTVAQGLYKVLGLPWPNKPAQTPVPILIHGGSTATGMYGIQYAKASGMKVITTASPRNFELVKSLGADAVFDYNSPTTAADIRALTDNKLALAWACAADGEELIAGALSDEVPSKYASIVSFADKDRVGKLNPKIEALRVHLAYDVFGGEYLWPSGPMVPEPDIAEYVGRFLELSPGLLESGTVKPIRTVVNKGGSGLEGVVKGLDELRTNGISAAKLVYTL</sequence>
<dbReference type="EMBL" id="MU393446">
    <property type="protein sequence ID" value="KAI4867503.1"/>
    <property type="molecule type" value="Genomic_DNA"/>
</dbReference>
<reference evidence="1 2" key="1">
    <citation type="journal article" date="2022" name="New Phytol.">
        <title>Ecological generalism drives hyperdiversity of secondary metabolite gene clusters in xylarialean endophytes.</title>
        <authorList>
            <person name="Franco M.E.E."/>
            <person name="Wisecaver J.H."/>
            <person name="Arnold A.E."/>
            <person name="Ju Y.M."/>
            <person name="Slot J.C."/>
            <person name="Ahrendt S."/>
            <person name="Moore L.P."/>
            <person name="Eastman K.E."/>
            <person name="Scott K."/>
            <person name="Konkel Z."/>
            <person name="Mondo S.J."/>
            <person name="Kuo A."/>
            <person name="Hayes R.D."/>
            <person name="Haridas S."/>
            <person name="Andreopoulos B."/>
            <person name="Riley R."/>
            <person name="LaButti K."/>
            <person name="Pangilinan J."/>
            <person name="Lipzen A."/>
            <person name="Amirebrahimi M."/>
            <person name="Yan J."/>
            <person name="Adam C."/>
            <person name="Keymanesh K."/>
            <person name="Ng V."/>
            <person name="Louie K."/>
            <person name="Northen T."/>
            <person name="Drula E."/>
            <person name="Henrissat B."/>
            <person name="Hsieh H.M."/>
            <person name="Youens-Clark K."/>
            <person name="Lutzoni F."/>
            <person name="Miadlikowska J."/>
            <person name="Eastwood D.C."/>
            <person name="Hamelin R.C."/>
            <person name="Grigoriev I.V."/>
            <person name="U'Ren J.M."/>
        </authorList>
    </citation>
    <scope>NUCLEOTIDE SEQUENCE [LARGE SCALE GENOMIC DNA]</scope>
    <source>
        <strain evidence="1 2">CBS 119005</strain>
    </source>
</reference>
<keyword evidence="2" id="KW-1185">Reference proteome</keyword>
<name>A0ACB9Z7B4_9PEZI</name>
<accession>A0ACB9Z7B4</accession>
<evidence type="ECO:0000313" key="2">
    <source>
        <dbReference type="Proteomes" id="UP001497700"/>
    </source>
</evidence>
<organism evidence="1 2">
    <name type="scientific">Hypoxylon rubiginosum</name>
    <dbReference type="NCBI Taxonomy" id="110542"/>
    <lineage>
        <taxon>Eukaryota</taxon>
        <taxon>Fungi</taxon>
        <taxon>Dikarya</taxon>
        <taxon>Ascomycota</taxon>
        <taxon>Pezizomycotina</taxon>
        <taxon>Sordariomycetes</taxon>
        <taxon>Xylariomycetidae</taxon>
        <taxon>Xylariales</taxon>
        <taxon>Hypoxylaceae</taxon>
        <taxon>Hypoxylon</taxon>
    </lineage>
</organism>
<dbReference type="Proteomes" id="UP001497700">
    <property type="component" value="Unassembled WGS sequence"/>
</dbReference>
<evidence type="ECO:0000313" key="1">
    <source>
        <dbReference type="EMBL" id="KAI4867503.1"/>
    </source>
</evidence>
<protein>
    <submittedName>
        <fullName evidence="1">Alcohol dehydrogenase</fullName>
    </submittedName>
</protein>
<gene>
    <name evidence="1" type="ORF">F4820DRAFT_445951</name>
</gene>
<proteinExistence type="predicted"/>